<feature type="non-terminal residue" evidence="8">
    <location>
        <position position="1"/>
    </location>
</feature>
<gene>
    <name evidence="8" type="ORF">M153_5330001483</name>
</gene>
<evidence type="ECO:0000256" key="5">
    <source>
        <dbReference type="ARBA" id="ARBA00022801"/>
    </source>
</evidence>
<dbReference type="InterPro" id="IPR043502">
    <property type="entry name" value="DNA/RNA_pol_sf"/>
</dbReference>
<evidence type="ECO:0000256" key="3">
    <source>
        <dbReference type="ARBA" id="ARBA00022722"/>
    </source>
</evidence>
<dbReference type="GO" id="GO:0003964">
    <property type="term" value="F:RNA-directed DNA polymerase activity"/>
    <property type="evidence" value="ECO:0007669"/>
    <property type="project" value="UniProtKB-KW"/>
</dbReference>
<keyword evidence="9" id="KW-1185">Reference proteome</keyword>
<proteinExistence type="predicted"/>
<keyword evidence="2" id="KW-0548">Nucleotidyltransferase</keyword>
<evidence type="ECO:0000313" key="8">
    <source>
        <dbReference type="EMBL" id="KRH93838.1"/>
    </source>
</evidence>
<dbReference type="GO" id="GO:0004519">
    <property type="term" value="F:endonuclease activity"/>
    <property type="evidence" value="ECO:0007669"/>
    <property type="project" value="UniProtKB-KW"/>
</dbReference>
<dbReference type="PANTHER" id="PTHR37984">
    <property type="entry name" value="PROTEIN CBG26694"/>
    <property type="match status" value="1"/>
</dbReference>
<dbReference type="GO" id="GO:0016787">
    <property type="term" value="F:hydrolase activity"/>
    <property type="evidence" value="ECO:0007669"/>
    <property type="project" value="UniProtKB-KW"/>
</dbReference>
<keyword evidence="4" id="KW-0255">Endonuclease</keyword>
<sequence>LIKDASKDTISAILAQKEINGSLKMIFAFSKKMDKTQLNYSVTDKELLAVIKGNEKYRPYLFGKKLIYIQITRQLNFLGRK</sequence>
<organism evidence="8 9">
    <name type="scientific">Pseudoloma neurophilia</name>
    <dbReference type="NCBI Taxonomy" id="146866"/>
    <lineage>
        <taxon>Eukaryota</taxon>
        <taxon>Fungi</taxon>
        <taxon>Fungi incertae sedis</taxon>
        <taxon>Microsporidia</taxon>
        <taxon>Pseudoloma</taxon>
    </lineage>
</organism>
<keyword evidence="3" id="KW-0540">Nuclease</keyword>
<dbReference type="Pfam" id="PF17917">
    <property type="entry name" value="RT_RNaseH"/>
    <property type="match status" value="1"/>
</dbReference>
<dbReference type="EMBL" id="LGUB01000200">
    <property type="protein sequence ID" value="KRH93838.1"/>
    <property type="molecule type" value="Genomic_DNA"/>
</dbReference>
<name>A0A0R0M2K6_9MICR</name>
<dbReference type="InterPro" id="IPR041373">
    <property type="entry name" value="RT_RNaseH"/>
</dbReference>
<dbReference type="Proteomes" id="UP000051530">
    <property type="component" value="Unassembled WGS sequence"/>
</dbReference>
<evidence type="ECO:0000313" key="9">
    <source>
        <dbReference type="Proteomes" id="UP000051530"/>
    </source>
</evidence>
<keyword evidence="1" id="KW-0808">Transferase</keyword>
<keyword evidence="6" id="KW-0695">RNA-directed DNA polymerase</keyword>
<dbReference type="AlphaFoldDB" id="A0A0R0M2K6"/>
<dbReference type="SUPFAM" id="SSF56672">
    <property type="entry name" value="DNA/RNA polymerases"/>
    <property type="match status" value="1"/>
</dbReference>
<dbReference type="PANTHER" id="PTHR37984:SF5">
    <property type="entry name" value="PROTEIN NYNRIN-LIKE"/>
    <property type="match status" value="1"/>
</dbReference>
<accession>A0A0R0M2K6</accession>
<feature type="domain" description="Reverse transcriptase RNase H-like" evidence="7">
    <location>
        <begin position="3"/>
        <end position="69"/>
    </location>
</feature>
<evidence type="ECO:0000256" key="4">
    <source>
        <dbReference type="ARBA" id="ARBA00022759"/>
    </source>
</evidence>
<evidence type="ECO:0000256" key="6">
    <source>
        <dbReference type="ARBA" id="ARBA00022918"/>
    </source>
</evidence>
<dbReference type="VEuPathDB" id="MicrosporidiaDB:M153_5330001483"/>
<reference evidence="8 9" key="1">
    <citation type="submission" date="2015-07" db="EMBL/GenBank/DDBJ databases">
        <title>The genome of Pseudoloma neurophilia, a relevant intracellular parasite of the zebrafish.</title>
        <authorList>
            <person name="Ndikumana S."/>
            <person name="Pelin A."/>
            <person name="Sanders J."/>
            <person name="Corradi N."/>
        </authorList>
    </citation>
    <scope>NUCLEOTIDE SEQUENCE [LARGE SCALE GENOMIC DNA]</scope>
    <source>
        <strain evidence="8 9">MK1</strain>
    </source>
</reference>
<comment type="caution">
    <text evidence="8">The sequence shown here is derived from an EMBL/GenBank/DDBJ whole genome shotgun (WGS) entry which is preliminary data.</text>
</comment>
<protein>
    <submittedName>
        <fullName evidence="8">Putative LTR transposable element</fullName>
    </submittedName>
</protein>
<evidence type="ECO:0000256" key="1">
    <source>
        <dbReference type="ARBA" id="ARBA00022679"/>
    </source>
</evidence>
<evidence type="ECO:0000256" key="2">
    <source>
        <dbReference type="ARBA" id="ARBA00022695"/>
    </source>
</evidence>
<dbReference type="OrthoDB" id="5599418at2759"/>
<keyword evidence="5" id="KW-0378">Hydrolase</keyword>
<evidence type="ECO:0000259" key="7">
    <source>
        <dbReference type="Pfam" id="PF17917"/>
    </source>
</evidence>
<dbReference type="InterPro" id="IPR050951">
    <property type="entry name" value="Retrovirus_Pol_polyprotein"/>
</dbReference>